<evidence type="ECO:0000313" key="1">
    <source>
        <dbReference type="EMBL" id="KAH7660108.1"/>
    </source>
</evidence>
<comment type="caution">
    <text evidence="1">The sequence shown here is derived from an EMBL/GenBank/DDBJ whole genome shotgun (WGS) entry which is preliminary data.</text>
</comment>
<name>A0ACB7UID1_DIOAL</name>
<proteinExistence type="predicted"/>
<organism evidence="1 2">
    <name type="scientific">Dioscorea alata</name>
    <name type="common">Purple yam</name>
    <dbReference type="NCBI Taxonomy" id="55571"/>
    <lineage>
        <taxon>Eukaryota</taxon>
        <taxon>Viridiplantae</taxon>
        <taxon>Streptophyta</taxon>
        <taxon>Embryophyta</taxon>
        <taxon>Tracheophyta</taxon>
        <taxon>Spermatophyta</taxon>
        <taxon>Magnoliopsida</taxon>
        <taxon>Liliopsida</taxon>
        <taxon>Dioscoreales</taxon>
        <taxon>Dioscoreaceae</taxon>
        <taxon>Dioscorea</taxon>
    </lineage>
</organism>
<keyword evidence="2" id="KW-1185">Reference proteome</keyword>
<accession>A0ACB7UID1</accession>
<evidence type="ECO:0000313" key="2">
    <source>
        <dbReference type="Proteomes" id="UP000827976"/>
    </source>
</evidence>
<gene>
    <name evidence="1" type="ORF">IHE45_16G077800</name>
</gene>
<reference evidence="2" key="1">
    <citation type="journal article" date="2022" name="Nat. Commun.">
        <title>Chromosome evolution and the genetic basis of agronomically important traits in greater yam.</title>
        <authorList>
            <person name="Bredeson J.V."/>
            <person name="Lyons J.B."/>
            <person name="Oniyinde I.O."/>
            <person name="Okereke N.R."/>
            <person name="Kolade O."/>
            <person name="Nnabue I."/>
            <person name="Nwadili C.O."/>
            <person name="Hribova E."/>
            <person name="Parker M."/>
            <person name="Nwogha J."/>
            <person name="Shu S."/>
            <person name="Carlson J."/>
            <person name="Kariba R."/>
            <person name="Muthemba S."/>
            <person name="Knop K."/>
            <person name="Barton G.J."/>
            <person name="Sherwood A.V."/>
            <person name="Lopez-Montes A."/>
            <person name="Asiedu R."/>
            <person name="Jamnadass R."/>
            <person name="Muchugi A."/>
            <person name="Goodstein D."/>
            <person name="Egesi C.N."/>
            <person name="Featherston J."/>
            <person name="Asfaw A."/>
            <person name="Simpson G.G."/>
            <person name="Dolezel J."/>
            <person name="Hendre P.S."/>
            <person name="Van Deynze A."/>
            <person name="Kumar P.L."/>
            <person name="Obidiegwu J.E."/>
            <person name="Bhattacharjee R."/>
            <person name="Rokhsar D.S."/>
        </authorList>
    </citation>
    <scope>NUCLEOTIDE SEQUENCE [LARGE SCALE GENOMIC DNA]</scope>
    <source>
        <strain evidence="2">cv. TDa95/00328</strain>
    </source>
</reference>
<dbReference type="EMBL" id="CM037026">
    <property type="protein sequence ID" value="KAH7660108.1"/>
    <property type="molecule type" value="Genomic_DNA"/>
</dbReference>
<dbReference type="Proteomes" id="UP000827976">
    <property type="component" value="Chromosome 16"/>
</dbReference>
<protein>
    <submittedName>
        <fullName evidence="1">Tripeptidyl-peptidase II protein</fullName>
        <ecNumber evidence="1">3.4.14.10</ecNumber>
    </submittedName>
</protein>
<keyword evidence="1" id="KW-0378">Hydrolase</keyword>
<dbReference type="EC" id="3.4.14.10" evidence="1"/>
<sequence length="819" mass="88279">MATTETRNTPQNKYIYLVLLEGESVAFHKATSHDSQIKSQQKFNPESESSIAYGKRLIKSHDHLLKNTLDTGSYTKLYSFHHIINGFAVHTTQSQADKLRRVQGVSLIEKDRGVKLMTTYTPYFLGLPKGAWAQEGGEEHAGEGIVIGVIDTGINPKHPSFAYDPSKLYDNPRFWGVCDVGPKFPQGSCNGKIVSARFFSAGAAFVLPLNASKDLTPFDQVGHGSHVASIAAGNWGVPVVVNGVVYGFASGMAPQARIAVYKAIYPEGGTMTDVVYAIEQATKDGVDVMVLSIGPDEAAAEEEDETITMMSVFEILLLFVRRAGVFVAQAAGNKGPAQATVVSFSPWAFAAAAATTGRTYTSTLVLDNGSLLFGMGLSGPTHSKGKKKLKLVDAKDASKVVMVNKNETIIYSNINAEECQDPETLDPMVVKNSIVICTFSQGFLNGTSTITAIINTSILLSFAGFIFAANPNYGDFIAQPLPFSLPAIIIPSIADVKTLMEYYNNHTERDNSHNSTGKVIKFKARASIKEGRVASFNEAAPTVSSFSSRGPDILDNKLNPADVLKPDILAPGHQIWAAWSPSSSAHDPIFSSENFAMLSGTSMAAPHVAGVAALLMKAHPTWSPSMVASAICTSSLQCNNKGLPIMAHGHEAHALYPSTPFDHGAGFINPTAALDPGLVFSSAFEDYINFLCSLPKLDPSKVISVTGKACNTSHQTSTSDLNLPSITLSKLSKFKSVKRQVLNVAKYPEKYLCSIVAPQGTLVDVMPRWFTIFPQEIQVLEIQINVTNPLKLFTFGEIVLVGSLNHVVRFPLSVFPMEV</sequence>